<dbReference type="InterPro" id="IPR045518">
    <property type="entry name" value="2EXR"/>
</dbReference>
<organism evidence="3 4">
    <name type="scientific">Fusarium redolens</name>
    <dbReference type="NCBI Taxonomy" id="48865"/>
    <lineage>
        <taxon>Eukaryota</taxon>
        <taxon>Fungi</taxon>
        <taxon>Dikarya</taxon>
        <taxon>Ascomycota</taxon>
        <taxon>Pezizomycotina</taxon>
        <taxon>Sordariomycetes</taxon>
        <taxon>Hypocreomycetidae</taxon>
        <taxon>Hypocreales</taxon>
        <taxon>Nectriaceae</taxon>
        <taxon>Fusarium</taxon>
        <taxon>Fusarium redolens species complex</taxon>
    </lineage>
</organism>
<keyword evidence="4" id="KW-1185">Reference proteome</keyword>
<comment type="caution">
    <text evidence="3">The sequence shown here is derived from an EMBL/GenBank/DDBJ whole genome shotgun (WGS) entry which is preliminary data.</text>
</comment>
<evidence type="ECO:0000256" key="1">
    <source>
        <dbReference type="SAM" id="MobiDB-lite"/>
    </source>
</evidence>
<dbReference type="Proteomes" id="UP000720189">
    <property type="component" value="Unassembled WGS sequence"/>
</dbReference>
<reference evidence="3" key="1">
    <citation type="journal article" date="2021" name="Nat. Commun.">
        <title>Genetic determinants of endophytism in the Arabidopsis root mycobiome.</title>
        <authorList>
            <person name="Mesny F."/>
            <person name="Miyauchi S."/>
            <person name="Thiergart T."/>
            <person name="Pickel B."/>
            <person name="Atanasova L."/>
            <person name="Karlsson M."/>
            <person name="Huettel B."/>
            <person name="Barry K.W."/>
            <person name="Haridas S."/>
            <person name="Chen C."/>
            <person name="Bauer D."/>
            <person name="Andreopoulos W."/>
            <person name="Pangilinan J."/>
            <person name="LaButti K."/>
            <person name="Riley R."/>
            <person name="Lipzen A."/>
            <person name="Clum A."/>
            <person name="Drula E."/>
            <person name="Henrissat B."/>
            <person name="Kohler A."/>
            <person name="Grigoriev I.V."/>
            <person name="Martin F.M."/>
            <person name="Hacquard S."/>
        </authorList>
    </citation>
    <scope>NUCLEOTIDE SEQUENCE</scope>
    <source>
        <strain evidence="3">MPI-CAGE-AT-0023</strain>
    </source>
</reference>
<feature type="domain" description="2EXR" evidence="2">
    <location>
        <begin position="72"/>
        <end position="169"/>
    </location>
</feature>
<feature type="region of interest" description="Disordered" evidence="1">
    <location>
        <begin position="14"/>
        <end position="44"/>
    </location>
</feature>
<dbReference type="PANTHER" id="PTHR35910">
    <property type="entry name" value="2EXR DOMAIN-CONTAINING PROTEIN"/>
    <property type="match status" value="1"/>
</dbReference>
<accession>A0A9P9FY64</accession>
<sequence length="403" mass="46986">MPSFIVLRRTKMEAEQTMHESPVLMTPPSSNARRGPLSSKDDNACQPPHISADVSARLSSPPQDTARHLYEFNHFAKLPAEIRSEIWNLAFSPSSPRIYIPYARRIEGSGRQYPHYQHDVPGLMFVCKEVRENIIRNRKLSLISGRYDVCTCEYVDRIYGWVDPKRDSLYIDLHWDIQDHFDDIENVFETVILCPKHIGNAMHLEELSCWSTSLSRFYSSESRPSCSSRVEELQLVCRSYSLPISRFSVGTQNDFLIFDLDKENDVNRFLALRSRLPKCDIPWNDIEDDLRRERNLDWQLGVLNDWRAGVKRFEGRYHIRLGDTDSEEMRHHPLPKDVQVDVLDVFNDTWADPDGISDVFHGYFWFMLPWADYATLVSQLWASSIGVETFPEVRRVVQFHLEG</sequence>
<gene>
    <name evidence="3" type="ORF">BKA55DRAFT_587018</name>
</gene>
<dbReference type="OrthoDB" id="4991763at2759"/>
<dbReference type="GeneID" id="70224578"/>
<protein>
    <recommendedName>
        <fullName evidence="2">2EXR domain-containing protein</fullName>
    </recommendedName>
</protein>
<evidence type="ECO:0000259" key="2">
    <source>
        <dbReference type="Pfam" id="PF20150"/>
    </source>
</evidence>
<proteinExistence type="predicted"/>
<dbReference type="AlphaFoldDB" id="A0A9P9FY64"/>
<dbReference type="Pfam" id="PF20150">
    <property type="entry name" value="2EXR"/>
    <property type="match status" value="1"/>
</dbReference>
<dbReference type="EMBL" id="JAGMUX010000038">
    <property type="protein sequence ID" value="KAH7205363.1"/>
    <property type="molecule type" value="Genomic_DNA"/>
</dbReference>
<evidence type="ECO:0000313" key="3">
    <source>
        <dbReference type="EMBL" id="KAH7205363.1"/>
    </source>
</evidence>
<name>A0A9P9FY64_FUSRE</name>
<dbReference type="RefSeq" id="XP_046040956.1">
    <property type="nucleotide sequence ID" value="XM_046194624.1"/>
</dbReference>
<evidence type="ECO:0000313" key="4">
    <source>
        <dbReference type="Proteomes" id="UP000720189"/>
    </source>
</evidence>
<dbReference type="PANTHER" id="PTHR35910:SF1">
    <property type="entry name" value="2EXR DOMAIN-CONTAINING PROTEIN"/>
    <property type="match status" value="1"/>
</dbReference>